<dbReference type="InterPro" id="IPR005123">
    <property type="entry name" value="Oxoglu/Fe-dep_dioxygenase_dom"/>
</dbReference>
<dbReference type="Proteomes" id="UP000235584">
    <property type="component" value="Chromosome"/>
</dbReference>
<reference evidence="1 2" key="1">
    <citation type="submission" date="2018-01" db="EMBL/GenBank/DDBJ databases">
        <title>Complete genome sequence of Bacteriovorax stolpii DSM12778.</title>
        <authorList>
            <person name="Tang B."/>
            <person name="Chang J."/>
        </authorList>
    </citation>
    <scope>NUCLEOTIDE SEQUENCE [LARGE SCALE GENOMIC DNA]</scope>
    <source>
        <strain evidence="1 2">DSM 12778</strain>
    </source>
</reference>
<dbReference type="Pfam" id="PF13640">
    <property type="entry name" value="2OG-FeII_Oxy_3"/>
    <property type="match status" value="1"/>
</dbReference>
<evidence type="ECO:0000313" key="2">
    <source>
        <dbReference type="Proteomes" id="UP000235584"/>
    </source>
</evidence>
<dbReference type="PROSITE" id="PS51471">
    <property type="entry name" value="FE2OG_OXY"/>
    <property type="match status" value="1"/>
</dbReference>
<accession>A0A2K9NTW2</accession>
<organism evidence="1 2">
    <name type="scientific">Bacteriovorax stolpii</name>
    <name type="common">Bdellovibrio stolpii</name>
    <dbReference type="NCBI Taxonomy" id="960"/>
    <lineage>
        <taxon>Bacteria</taxon>
        <taxon>Pseudomonadati</taxon>
        <taxon>Bdellovibrionota</taxon>
        <taxon>Bacteriovoracia</taxon>
        <taxon>Bacteriovoracales</taxon>
        <taxon>Bacteriovoracaceae</taxon>
        <taxon>Bacteriovorax</taxon>
    </lineage>
</organism>
<evidence type="ECO:0000313" key="1">
    <source>
        <dbReference type="EMBL" id="AUN98961.1"/>
    </source>
</evidence>
<name>A0A2K9NTW2_BACTC</name>
<proteinExistence type="predicted"/>
<sequence length="156" mass="17754">MIKDQELENNHIIERQFPLNEEIISLLKAENWRELDQYFLKAEKPGGVLFDFLKPLLDFESIEHIIAIRSAPEDEDGIWHDDGSRILGFSLSLTQNHAQTVGGELRFRPKGASDYHKIATRPMGTILIFKTGIYGFEHMVSAVTEGKRVVIAGWCS</sequence>
<dbReference type="AlphaFoldDB" id="A0A2K9NTW2"/>
<dbReference type="KEGG" id="bsto:C0V70_12790"/>
<dbReference type="InterPro" id="IPR044862">
    <property type="entry name" value="Pro_4_hyd_alph_FE2OG_OXY"/>
</dbReference>
<keyword evidence="2" id="KW-1185">Reference proteome</keyword>
<dbReference type="OrthoDB" id="5296399at2"/>
<dbReference type="EMBL" id="CP025704">
    <property type="protein sequence ID" value="AUN98961.1"/>
    <property type="molecule type" value="Genomic_DNA"/>
</dbReference>
<dbReference type="Gene3D" id="2.60.120.620">
    <property type="entry name" value="q2cbj1_9rhob like domain"/>
    <property type="match status" value="1"/>
</dbReference>
<protein>
    <submittedName>
        <fullName evidence="1">Uncharacterized protein</fullName>
    </submittedName>
</protein>
<gene>
    <name evidence="1" type="ORF">C0V70_12790</name>
</gene>
<dbReference type="RefSeq" id="WP_102244252.1">
    <property type="nucleotide sequence ID" value="NZ_CP025704.1"/>
</dbReference>